<organism evidence="2 3">
    <name type="scientific">Pleurodeles waltl</name>
    <name type="common">Iberian ribbed newt</name>
    <dbReference type="NCBI Taxonomy" id="8319"/>
    <lineage>
        <taxon>Eukaryota</taxon>
        <taxon>Metazoa</taxon>
        <taxon>Chordata</taxon>
        <taxon>Craniata</taxon>
        <taxon>Vertebrata</taxon>
        <taxon>Euteleostomi</taxon>
        <taxon>Amphibia</taxon>
        <taxon>Batrachia</taxon>
        <taxon>Caudata</taxon>
        <taxon>Salamandroidea</taxon>
        <taxon>Salamandridae</taxon>
        <taxon>Pleurodelinae</taxon>
        <taxon>Pleurodeles</taxon>
    </lineage>
</organism>
<feature type="compositionally biased region" description="Basic and acidic residues" evidence="1">
    <location>
        <begin position="76"/>
        <end position="89"/>
    </location>
</feature>
<proteinExistence type="predicted"/>
<gene>
    <name evidence="2" type="ORF">NDU88_000475</name>
</gene>
<reference evidence="2" key="1">
    <citation type="journal article" date="2022" name="bioRxiv">
        <title>Sequencing and chromosome-scale assembly of the giantPleurodeles waltlgenome.</title>
        <authorList>
            <person name="Brown T."/>
            <person name="Elewa A."/>
            <person name="Iarovenko S."/>
            <person name="Subramanian E."/>
            <person name="Araus A.J."/>
            <person name="Petzold A."/>
            <person name="Susuki M."/>
            <person name="Suzuki K.-i.T."/>
            <person name="Hayashi T."/>
            <person name="Toyoda A."/>
            <person name="Oliveira C."/>
            <person name="Osipova E."/>
            <person name="Leigh N.D."/>
            <person name="Simon A."/>
            <person name="Yun M.H."/>
        </authorList>
    </citation>
    <scope>NUCLEOTIDE SEQUENCE</scope>
    <source>
        <strain evidence="2">20211129_DDA</strain>
        <tissue evidence="2">Liver</tissue>
    </source>
</reference>
<dbReference type="Proteomes" id="UP001066276">
    <property type="component" value="Chromosome 8"/>
</dbReference>
<evidence type="ECO:0000313" key="2">
    <source>
        <dbReference type="EMBL" id="KAJ1112207.1"/>
    </source>
</evidence>
<protein>
    <submittedName>
        <fullName evidence="2">Uncharacterized protein</fullName>
    </submittedName>
</protein>
<comment type="caution">
    <text evidence="2">The sequence shown here is derived from an EMBL/GenBank/DDBJ whole genome shotgun (WGS) entry which is preliminary data.</text>
</comment>
<sequence length="89" mass="9613">MRLTGALETAPKVKLDAKLTLSPSVQLAPGRLESAMICLYLPEGIQHPTIDEVVSSVLCSALGWNWRDSGQAPDRWASEGRDGNHVSGR</sequence>
<feature type="region of interest" description="Disordered" evidence="1">
    <location>
        <begin position="69"/>
        <end position="89"/>
    </location>
</feature>
<name>A0AAV7NAH2_PLEWA</name>
<evidence type="ECO:0000256" key="1">
    <source>
        <dbReference type="SAM" id="MobiDB-lite"/>
    </source>
</evidence>
<dbReference type="EMBL" id="JANPWB010000012">
    <property type="protein sequence ID" value="KAJ1112207.1"/>
    <property type="molecule type" value="Genomic_DNA"/>
</dbReference>
<accession>A0AAV7NAH2</accession>
<evidence type="ECO:0000313" key="3">
    <source>
        <dbReference type="Proteomes" id="UP001066276"/>
    </source>
</evidence>
<keyword evidence="3" id="KW-1185">Reference proteome</keyword>
<dbReference type="AlphaFoldDB" id="A0AAV7NAH2"/>